<protein>
    <submittedName>
        <fullName evidence="1">Uncharacterized protein</fullName>
    </submittedName>
</protein>
<dbReference type="AlphaFoldDB" id="A0A0E9VWR6"/>
<accession>A0A0E9VWR6</accession>
<reference evidence="1" key="2">
    <citation type="journal article" date="2015" name="Fish Shellfish Immunol.">
        <title>Early steps in the European eel (Anguilla anguilla)-Vibrio vulnificus interaction in the gills: Role of the RtxA13 toxin.</title>
        <authorList>
            <person name="Callol A."/>
            <person name="Pajuelo D."/>
            <person name="Ebbesson L."/>
            <person name="Teles M."/>
            <person name="MacKenzie S."/>
            <person name="Amaro C."/>
        </authorList>
    </citation>
    <scope>NUCLEOTIDE SEQUENCE</scope>
</reference>
<sequence length="46" mass="5197">MTWHYSEYSRTCHQIGLPPVEGNTHANRCSELILLTAAVSQKALRL</sequence>
<name>A0A0E9VWR6_ANGAN</name>
<proteinExistence type="predicted"/>
<reference evidence="1" key="1">
    <citation type="submission" date="2014-11" db="EMBL/GenBank/DDBJ databases">
        <authorList>
            <person name="Amaro Gonzalez C."/>
        </authorList>
    </citation>
    <scope>NUCLEOTIDE SEQUENCE</scope>
</reference>
<evidence type="ECO:0000313" key="1">
    <source>
        <dbReference type="EMBL" id="JAH81725.1"/>
    </source>
</evidence>
<dbReference type="EMBL" id="GBXM01026852">
    <property type="protein sequence ID" value="JAH81725.1"/>
    <property type="molecule type" value="Transcribed_RNA"/>
</dbReference>
<organism evidence="1">
    <name type="scientific">Anguilla anguilla</name>
    <name type="common">European freshwater eel</name>
    <name type="synonym">Muraena anguilla</name>
    <dbReference type="NCBI Taxonomy" id="7936"/>
    <lineage>
        <taxon>Eukaryota</taxon>
        <taxon>Metazoa</taxon>
        <taxon>Chordata</taxon>
        <taxon>Craniata</taxon>
        <taxon>Vertebrata</taxon>
        <taxon>Euteleostomi</taxon>
        <taxon>Actinopterygii</taxon>
        <taxon>Neopterygii</taxon>
        <taxon>Teleostei</taxon>
        <taxon>Anguilliformes</taxon>
        <taxon>Anguillidae</taxon>
        <taxon>Anguilla</taxon>
    </lineage>
</organism>